<keyword evidence="1" id="KW-0418">Kinase</keyword>
<reference evidence="1" key="1">
    <citation type="submission" date="2023-07" db="EMBL/GenBank/DDBJ databases">
        <title>Black Yeasts Isolated from many extreme environments.</title>
        <authorList>
            <person name="Coleine C."/>
            <person name="Stajich J.E."/>
            <person name="Selbmann L."/>
        </authorList>
    </citation>
    <scope>NUCLEOTIDE SEQUENCE</scope>
    <source>
        <strain evidence="1">CCFEE 5714</strain>
    </source>
</reference>
<sequence>MEDPNIIATLIATDSGLAERAFQLDHNCNRYEPPLSDDRPFSRESTPCPGEDQGDNADVGHRLRLSFDKSPRNVRESFVFGWDPDCDIQLVDRKNFRPEDRAKVQYISKKHFSITFDAQRRVILRDSSRVGINVSYDRQAQDEIRTYFTWIIFPSFKTIEVSIPSAELSFKIQLGLHYSSEVQFFANVDAVFPQKMRAGQSGLASPMLKLNMHSRTQVSRPLEQPRRDTDRSIFCANKLGEAHSGSTGVQYAGKSFYQSECDREVSIMREVKHEHIIRFVDFREKPTPLLIMEYLPLGNLADAHNASPIAFEETLTILCQALRGVEQLNCQGFIHRDIKPANILVSCRSPLAIKLADFGLAKHDRNGSTNFKSFVGTHLYAAPEIHIAKSSQKPYTYAVDIWSLGIVALELAYGLPEAGSEVFNPKVWYRHVFKVIQALDPDELIGFLSGSMLQLQPKRRLSASECLEKVLGIERAVQTTSSSRSYLVNSTTSTEKASVLTTLMWASKDGCKRQRSPDSNFHAELNRRTAVRKEYDDRNTAVCSQTYAIYNTSLLISDRQSTIYESVLELLRDMHDGLDSGETIDSRTTGLVQTLCHQLERLKIAEIKTHTDDDERTILTAVTEAREFTLASLTSSDLANSVADLAEHLSRLMQLFSPDPQTLSESAKRNRSSDDDLGAAISLPIGPAVNQIDRAKVVSFQTASVSGTTRRNGEETLPTSGMHTTTDHVATSPATDASGGLSTASSDYAYGLTFPSALLDPIDVSGCTPPMTLR</sequence>
<name>A0ACC3MPD7_9PEZI</name>
<keyword evidence="1" id="KW-0808">Transferase</keyword>
<dbReference type="Proteomes" id="UP001281147">
    <property type="component" value="Unassembled WGS sequence"/>
</dbReference>
<comment type="caution">
    <text evidence="1">The sequence shown here is derived from an EMBL/GenBank/DDBJ whole genome shotgun (WGS) entry which is preliminary data.</text>
</comment>
<evidence type="ECO:0000313" key="2">
    <source>
        <dbReference type="Proteomes" id="UP001281147"/>
    </source>
</evidence>
<organism evidence="1 2">
    <name type="scientific">Vermiconidia calcicola</name>
    <dbReference type="NCBI Taxonomy" id="1690605"/>
    <lineage>
        <taxon>Eukaryota</taxon>
        <taxon>Fungi</taxon>
        <taxon>Dikarya</taxon>
        <taxon>Ascomycota</taxon>
        <taxon>Pezizomycotina</taxon>
        <taxon>Dothideomycetes</taxon>
        <taxon>Dothideomycetidae</taxon>
        <taxon>Mycosphaerellales</taxon>
        <taxon>Extremaceae</taxon>
        <taxon>Vermiconidia</taxon>
    </lineage>
</organism>
<gene>
    <name evidence="1" type="primary">srk1_3</name>
    <name evidence="1" type="ORF">LTR37_015923</name>
</gene>
<evidence type="ECO:0000313" key="1">
    <source>
        <dbReference type="EMBL" id="KAK3700522.1"/>
    </source>
</evidence>
<dbReference type="EMBL" id="JAUTXU010000184">
    <property type="protein sequence ID" value="KAK3700522.1"/>
    <property type="molecule type" value="Genomic_DNA"/>
</dbReference>
<accession>A0ACC3MPD7</accession>
<protein>
    <submittedName>
        <fullName evidence="1">MAPK-activated protein kinase Srk1</fullName>
    </submittedName>
</protein>
<keyword evidence="2" id="KW-1185">Reference proteome</keyword>
<proteinExistence type="predicted"/>